<evidence type="ECO:0000256" key="1">
    <source>
        <dbReference type="ARBA" id="ARBA00012513"/>
    </source>
</evidence>
<dbReference type="Proteomes" id="UP000825890">
    <property type="component" value="Unassembled WGS sequence"/>
</dbReference>
<keyword evidence="9" id="KW-1185">Reference proteome</keyword>
<dbReference type="PANTHER" id="PTHR43671:SF13">
    <property type="entry name" value="SERINE_THREONINE-PROTEIN KINASE NEK2"/>
    <property type="match status" value="1"/>
</dbReference>
<feature type="domain" description="Protein kinase" evidence="7">
    <location>
        <begin position="38"/>
        <end position="318"/>
    </location>
</feature>
<dbReference type="InterPro" id="IPR008271">
    <property type="entry name" value="Ser/Thr_kinase_AS"/>
</dbReference>
<dbReference type="PANTHER" id="PTHR43671">
    <property type="entry name" value="SERINE/THREONINE-PROTEIN KINASE NEK"/>
    <property type="match status" value="1"/>
</dbReference>
<feature type="region of interest" description="Disordered" evidence="6">
    <location>
        <begin position="404"/>
        <end position="442"/>
    </location>
</feature>
<dbReference type="SUPFAM" id="SSF82171">
    <property type="entry name" value="DPP6 N-terminal domain-like"/>
    <property type="match status" value="1"/>
</dbReference>
<dbReference type="SMART" id="SM00220">
    <property type="entry name" value="S_TKc"/>
    <property type="match status" value="1"/>
</dbReference>
<dbReference type="PROSITE" id="PS50011">
    <property type="entry name" value="PROTEIN_KINASE_DOM"/>
    <property type="match status" value="1"/>
</dbReference>
<accession>A0A9P3CP61</accession>
<dbReference type="EC" id="2.7.11.1" evidence="1"/>
<organism evidence="8 9">
    <name type="scientific">Cercospora kikuchii</name>
    <dbReference type="NCBI Taxonomy" id="84275"/>
    <lineage>
        <taxon>Eukaryota</taxon>
        <taxon>Fungi</taxon>
        <taxon>Dikarya</taxon>
        <taxon>Ascomycota</taxon>
        <taxon>Pezizomycotina</taxon>
        <taxon>Dothideomycetes</taxon>
        <taxon>Dothideomycetidae</taxon>
        <taxon>Mycosphaerellales</taxon>
        <taxon>Mycosphaerellaceae</taxon>
        <taxon>Cercospora</taxon>
    </lineage>
</organism>
<proteinExistence type="predicted"/>
<dbReference type="InterPro" id="IPR011009">
    <property type="entry name" value="Kinase-like_dom_sf"/>
</dbReference>
<dbReference type="InterPro" id="IPR000719">
    <property type="entry name" value="Prot_kinase_dom"/>
</dbReference>
<evidence type="ECO:0000256" key="2">
    <source>
        <dbReference type="ARBA" id="ARBA00022679"/>
    </source>
</evidence>
<keyword evidence="4" id="KW-0418">Kinase</keyword>
<evidence type="ECO:0000256" key="5">
    <source>
        <dbReference type="ARBA" id="ARBA00022840"/>
    </source>
</evidence>
<dbReference type="SUPFAM" id="SSF56112">
    <property type="entry name" value="Protein kinase-like (PK-like)"/>
    <property type="match status" value="1"/>
</dbReference>
<dbReference type="AlphaFoldDB" id="A0A9P3CP61"/>
<gene>
    <name evidence="8" type="ORF">CKM354_000648700</name>
</gene>
<evidence type="ECO:0000259" key="7">
    <source>
        <dbReference type="PROSITE" id="PS50011"/>
    </source>
</evidence>
<dbReference type="Gene3D" id="2.130.10.10">
    <property type="entry name" value="YVTN repeat-like/Quinoprotein amine dehydrogenase"/>
    <property type="match status" value="2"/>
</dbReference>
<dbReference type="InterPro" id="IPR015943">
    <property type="entry name" value="WD40/YVTN_repeat-like_dom_sf"/>
</dbReference>
<protein>
    <recommendedName>
        <fullName evidence="1">non-specific serine/threonine protein kinase</fullName>
        <ecNumber evidence="1">2.7.11.1</ecNumber>
    </recommendedName>
</protein>
<dbReference type="GeneID" id="68292062"/>
<evidence type="ECO:0000256" key="6">
    <source>
        <dbReference type="SAM" id="MobiDB-lite"/>
    </source>
</evidence>
<dbReference type="GO" id="GO:0005524">
    <property type="term" value="F:ATP binding"/>
    <property type="evidence" value="ECO:0007669"/>
    <property type="project" value="UniProtKB-KW"/>
</dbReference>
<dbReference type="EMBL" id="BOLY01000004">
    <property type="protein sequence ID" value="GIZ43255.1"/>
    <property type="molecule type" value="Genomic_DNA"/>
</dbReference>
<feature type="region of interest" description="Disordered" evidence="6">
    <location>
        <begin position="477"/>
        <end position="499"/>
    </location>
</feature>
<name>A0A9P3CP61_9PEZI</name>
<keyword evidence="2" id="KW-0808">Transferase</keyword>
<dbReference type="InterPro" id="IPR050660">
    <property type="entry name" value="NEK_Ser/Thr_kinase"/>
</dbReference>
<dbReference type="Gene3D" id="1.10.510.10">
    <property type="entry name" value="Transferase(Phosphotransferase) domain 1"/>
    <property type="match status" value="1"/>
</dbReference>
<dbReference type="GO" id="GO:0004674">
    <property type="term" value="F:protein serine/threonine kinase activity"/>
    <property type="evidence" value="ECO:0007669"/>
    <property type="project" value="UniProtKB-EC"/>
</dbReference>
<evidence type="ECO:0000256" key="3">
    <source>
        <dbReference type="ARBA" id="ARBA00022741"/>
    </source>
</evidence>
<dbReference type="OrthoDB" id="3650329at2759"/>
<evidence type="ECO:0000256" key="4">
    <source>
        <dbReference type="ARBA" id="ARBA00022777"/>
    </source>
</evidence>
<feature type="compositionally biased region" description="Polar residues" evidence="6">
    <location>
        <begin position="404"/>
        <end position="419"/>
    </location>
</feature>
<comment type="caution">
    <text evidence="8">The sequence shown here is derived from an EMBL/GenBank/DDBJ whole genome shotgun (WGS) entry which is preliminary data.</text>
</comment>
<dbReference type="RefSeq" id="XP_044657742.1">
    <property type="nucleotide sequence ID" value="XM_044801807.1"/>
</dbReference>
<reference evidence="8 9" key="1">
    <citation type="submission" date="2021-01" db="EMBL/GenBank/DDBJ databases">
        <title>Cercospora kikuchii MAFF 305040 whole genome shotgun sequence.</title>
        <authorList>
            <person name="Kashiwa T."/>
            <person name="Suzuki T."/>
        </authorList>
    </citation>
    <scope>NUCLEOTIDE SEQUENCE [LARGE SCALE GENOMIC DNA]</scope>
    <source>
        <strain evidence="8 9">MAFF 305040</strain>
    </source>
</reference>
<sequence length="970" mass="107675">MPRATDIVLLTKLEAHLTETAHTVHTKHINEDGETVWKRDARCLGRGGFGEVFREECIDGPLRGTLRAVKLIQRPNSSRSQRIDFSRELEAIARFSQPQYELRFVKSLGWYETYDTIFIAMEFLEYGDLEQYASCPLPEHEMHLIASQVLQGLTFMHSQGYAHRDLKPQNLLVHRPRPQWQIKIADFGLSKRVAENLSSLHTHVGTQGYMAPEVLGLLDNDDSEDSDSDDDSAPSYSNAVDIWALGVITFFMLTTQLPFSAMNLRPLKRYVRGKTVFPMEGLRKVNISDSGCTWIESCMAPFPHDRPSAGSSVHERWRPEPAHFDLADPDSLTSSAPNASIATASWRAIDSVYASEYRVSAASNTRKLAESSIPVVANPALPNANHVSQSLNTAATIERAIGEQETQTQVATSSMNSLPDSPADRELDAPAEPAQVLPNNVTPLGSVTLEQNRYAQATTSSDIATTDAPRASRLSLQADAAQDPSNLHTASESEKNRGGNKIMELADTNSVASSGHSVRTTVTLDPTMHSKNPVREADTCAWLEHMAVSVDNRVLGAICGESTMLRIKLRLWSTFTGKTLYEQDVSATIAVCANNEKVNHHSLAIGPKGSCVAMLTADCTIHIWNLNHSPSTHRTLTVPPNLSGDELWSGKWSSSCASNDSPHIEFSGNGKFLAYHANGSHVYDVATMSLKHEVRRADLRIAPHAYRTISPDGQFLAYIRCVVSERNVDQLHFWSIHTGRHENGILSHVTASRQVCCPGNNHPVYAEHPSDPVWLTRPLFSKDGRRMCVFGTAGIRIWDLSSGQFFLLSHSGVSKMIHNDHNDLSSRLAFSRAGRFLAALASEGGHRGTTPLESTLWVWDLEMSGCRRVELPTDLRCLRLVFRDDDVLLIIGYVRFTRASNVSVLRKWFHLPGIEVGIELLLLSPALDFGFLLRDGPIDLQRNLFTFRQESIDYVRQWIEGPTPVTQPKA</sequence>
<keyword evidence="3" id="KW-0547">Nucleotide-binding</keyword>
<dbReference type="PROSITE" id="PS00108">
    <property type="entry name" value="PROTEIN_KINASE_ST"/>
    <property type="match status" value="1"/>
</dbReference>
<evidence type="ECO:0000313" key="9">
    <source>
        <dbReference type="Proteomes" id="UP000825890"/>
    </source>
</evidence>
<evidence type="ECO:0000313" key="8">
    <source>
        <dbReference type="EMBL" id="GIZ43255.1"/>
    </source>
</evidence>
<dbReference type="Pfam" id="PF00069">
    <property type="entry name" value="Pkinase"/>
    <property type="match status" value="1"/>
</dbReference>
<keyword evidence="5" id="KW-0067">ATP-binding</keyword>